<proteinExistence type="predicted"/>
<feature type="compositionally biased region" description="Basic residues" evidence="1">
    <location>
        <begin position="132"/>
        <end position="145"/>
    </location>
</feature>
<feature type="compositionally biased region" description="Basic residues" evidence="1">
    <location>
        <begin position="242"/>
        <end position="254"/>
    </location>
</feature>
<dbReference type="Proteomes" id="UP000030649">
    <property type="component" value="Unassembled WGS sequence"/>
</dbReference>
<feature type="compositionally biased region" description="Low complexity" evidence="1">
    <location>
        <begin position="81"/>
        <end position="93"/>
    </location>
</feature>
<accession>U1PLM3</accession>
<feature type="compositionally biased region" description="Basic residues" evidence="1">
    <location>
        <begin position="26"/>
        <end position="38"/>
    </location>
</feature>
<sequence length="254" mass="29626">PVTPPPHNDTHRDEPSQQPAPTTTRVHTRIHHGQRVRAKGTETSPRHRTPSKRPPPRTPRNRKNTAHTPTHHPTRRRHPTPLHQLHPPQHRTQSPPKTPHLNHRRKHTTRIPHLQTTTKNRETTQTHPPPHSTRRSRLPTTKQRKQPPLLPLPDQQTIQPRNNHRLRTHRQPPKPNRRTNILHTTTTENRNRTLHLRTSIPDPVTTSPAVTRTHITTPRSTHLPRIRHTKHQARTPLAPTHSTKHQPTHHRTNT</sequence>
<feature type="compositionally biased region" description="Polar residues" evidence="1">
    <location>
        <begin position="178"/>
        <end position="188"/>
    </location>
</feature>
<dbReference type="AlphaFoldDB" id="U1PLM3"/>
<evidence type="ECO:0000256" key="1">
    <source>
        <dbReference type="SAM" id="MobiDB-lite"/>
    </source>
</evidence>
<reference evidence="2 3" key="1">
    <citation type="journal article" date="2013" name="PLoS ONE">
        <title>Assembly-driven community genomics of a hypersaline microbial ecosystem.</title>
        <authorList>
            <person name="Podell S."/>
            <person name="Ugalde J.A."/>
            <person name="Narasingarao P."/>
            <person name="Banfield J.F."/>
            <person name="Heidelberg K.B."/>
            <person name="Allen E.E."/>
        </authorList>
    </citation>
    <scope>NUCLEOTIDE SEQUENCE [LARGE SCALE GENOMIC DNA]</scope>
    <source>
        <strain evidence="3">J07HQW1</strain>
    </source>
</reference>
<feature type="compositionally biased region" description="Polar residues" evidence="1">
    <location>
        <begin position="204"/>
        <end position="220"/>
    </location>
</feature>
<feature type="compositionally biased region" description="Basic residues" evidence="1">
    <location>
        <begin position="100"/>
        <end position="110"/>
    </location>
</feature>
<feature type="non-terminal residue" evidence="2">
    <location>
        <position position="1"/>
    </location>
</feature>
<feature type="compositionally biased region" description="Polar residues" evidence="1">
    <location>
        <begin position="16"/>
        <end position="25"/>
    </location>
</feature>
<feature type="region of interest" description="Disordered" evidence="1">
    <location>
        <begin position="1"/>
        <end position="254"/>
    </location>
</feature>
<gene>
    <name evidence="2" type="ORF">J07HQW1_03188</name>
</gene>
<name>U1PLM3_9EURY</name>
<feature type="compositionally biased region" description="Basic residues" evidence="1">
    <location>
        <begin position="46"/>
        <end position="80"/>
    </location>
</feature>
<protein>
    <submittedName>
        <fullName evidence="2">Uncharacterized protein</fullName>
    </submittedName>
</protein>
<dbReference type="EMBL" id="KE356560">
    <property type="protein sequence ID" value="ERG93131.1"/>
    <property type="molecule type" value="Genomic_DNA"/>
</dbReference>
<feature type="compositionally biased region" description="Basic residues" evidence="1">
    <location>
        <begin position="222"/>
        <end position="233"/>
    </location>
</feature>
<feature type="compositionally biased region" description="Basic residues" evidence="1">
    <location>
        <begin position="162"/>
        <end position="177"/>
    </location>
</feature>
<evidence type="ECO:0000313" key="3">
    <source>
        <dbReference type="Proteomes" id="UP000030649"/>
    </source>
</evidence>
<evidence type="ECO:0000313" key="2">
    <source>
        <dbReference type="EMBL" id="ERG93131.1"/>
    </source>
</evidence>
<dbReference type="HOGENOM" id="CLU_025112_1_0_2"/>
<organism evidence="2 3">
    <name type="scientific">Haloquadratum walsbyi J07HQW1</name>
    <dbReference type="NCBI Taxonomy" id="1238424"/>
    <lineage>
        <taxon>Archaea</taxon>
        <taxon>Methanobacteriati</taxon>
        <taxon>Methanobacteriota</taxon>
        <taxon>Stenosarchaea group</taxon>
        <taxon>Halobacteria</taxon>
        <taxon>Halobacteriales</taxon>
        <taxon>Haloferacaceae</taxon>
        <taxon>Haloquadratum</taxon>
    </lineage>
</organism>